<evidence type="ECO:0000313" key="2">
    <source>
        <dbReference type="Proteomes" id="UP000251577"/>
    </source>
</evidence>
<comment type="caution">
    <text evidence="1">The sequence shown here is derived from an EMBL/GenBank/DDBJ whole genome shotgun (WGS) entry which is preliminary data.</text>
</comment>
<evidence type="ECO:0000313" key="1">
    <source>
        <dbReference type="EMBL" id="RAV33016.1"/>
    </source>
</evidence>
<name>A0A364V8X0_9CORY</name>
<dbReference type="AlphaFoldDB" id="A0A364V8X0"/>
<dbReference type="RefSeq" id="WP_113629958.1">
    <property type="nucleotide sequence ID" value="NZ_QHCV01000004.1"/>
</dbReference>
<keyword evidence="2" id="KW-1185">Reference proteome</keyword>
<proteinExistence type="predicted"/>
<sequence length="278" mass="31087">MTDRKKYKVYYFGQVVNVSASQGRDLEQILVDDWRMDAGFNVDLLGEKDKAQTLLRNGVITEYFAELVAPTRQRRKEVALHRLDPLLKHLPQLGPFIRETLVDARLVARKGSEAEDPEAYVVSYLHDFSPELGLDAGGAMGTWIGGNPRVVADEKAVPNPLADFFNTVHSFYGTLFDPTAGLCAPYPCPDGDFVPLVEEYALEYLKATKLSDLAIVGTSKRFLYEVIFNPWTEDDNAIYAPVGFLEHPVFTSFADAVECGLVFGMVPKNVQRRFLRGS</sequence>
<dbReference type="Proteomes" id="UP000251577">
    <property type="component" value="Unassembled WGS sequence"/>
</dbReference>
<dbReference type="EMBL" id="QHCV01000004">
    <property type="protein sequence ID" value="RAV33016.1"/>
    <property type="molecule type" value="Genomic_DNA"/>
</dbReference>
<reference evidence="1 2" key="1">
    <citation type="journal article" date="2018" name="Syst. Appl. Microbiol.">
        <title>Corynebacterium heidelbergense sp. nov., isolated from the preen glands of Egyptian geese (Alopochen aegyptiacus).</title>
        <authorList>
            <person name="Braun M.S."/>
            <person name="Wang E."/>
            <person name="Zimmermann S."/>
            <person name="Wink M."/>
        </authorList>
    </citation>
    <scope>NUCLEOTIDE SEQUENCE [LARGE SCALE GENOMIC DNA]</scope>
    <source>
        <strain evidence="1 2">647</strain>
    </source>
</reference>
<accession>A0A364V8X0</accession>
<organism evidence="1 2">
    <name type="scientific">Corynebacterium heidelbergense</name>
    <dbReference type="NCBI Taxonomy" id="2055947"/>
    <lineage>
        <taxon>Bacteria</taxon>
        <taxon>Bacillati</taxon>
        <taxon>Actinomycetota</taxon>
        <taxon>Actinomycetes</taxon>
        <taxon>Mycobacteriales</taxon>
        <taxon>Corynebacteriaceae</taxon>
        <taxon>Corynebacterium</taxon>
    </lineage>
</organism>
<gene>
    <name evidence="1" type="ORF">DLJ54_00650</name>
</gene>
<protein>
    <submittedName>
        <fullName evidence="1">Uncharacterized protein</fullName>
    </submittedName>
</protein>